<dbReference type="InParanoid" id="Q029V4"/>
<evidence type="ECO:0000256" key="4">
    <source>
        <dbReference type="ARBA" id="ARBA00061401"/>
    </source>
</evidence>
<dbReference type="NCBIfam" id="TIGR00282">
    <property type="entry name" value="TIGR00282 family metallophosphoesterase"/>
    <property type="match status" value="1"/>
</dbReference>
<feature type="binding site" evidence="6">
    <location>
        <position position="175"/>
    </location>
    <ligand>
        <name>Fe cation</name>
        <dbReference type="ChEBI" id="CHEBI:24875"/>
        <label>2</label>
    </ligand>
</feature>
<reference evidence="7" key="1">
    <citation type="submission" date="2006-10" db="EMBL/GenBank/DDBJ databases">
        <title>Complete sequence of Solibacter usitatus Ellin6076.</title>
        <authorList>
            <consortium name="US DOE Joint Genome Institute"/>
            <person name="Copeland A."/>
            <person name="Lucas S."/>
            <person name="Lapidus A."/>
            <person name="Barry K."/>
            <person name="Detter J.C."/>
            <person name="Glavina del Rio T."/>
            <person name="Hammon N."/>
            <person name="Israni S."/>
            <person name="Dalin E."/>
            <person name="Tice H."/>
            <person name="Pitluck S."/>
            <person name="Thompson L.S."/>
            <person name="Brettin T."/>
            <person name="Bruce D."/>
            <person name="Han C."/>
            <person name="Tapia R."/>
            <person name="Gilna P."/>
            <person name="Schmutz J."/>
            <person name="Larimer F."/>
            <person name="Land M."/>
            <person name="Hauser L."/>
            <person name="Kyrpides N."/>
            <person name="Mikhailova N."/>
            <person name="Janssen P.H."/>
            <person name="Kuske C.R."/>
            <person name="Richardson P."/>
        </authorList>
    </citation>
    <scope>NUCLEOTIDE SEQUENCE</scope>
    <source>
        <strain evidence="7">Ellin6076</strain>
    </source>
</reference>
<dbReference type="SUPFAM" id="SSF56300">
    <property type="entry name" value="Metallo-dependent phosphatases"/>
    <property type="match status" value="1"/>
</dbReference>
<dbReference type="CDD" id="cd07382">
    <property type="entry name" value="MPP_DR1281"/>
    <property type="match status" value="1"/>
</dbReference>
<evidence type="ECO:0000256" key="2">
    <source>
        <dbReference type="ARBA" id="ARBA00022801"/>
    </source>
</evidence>
<gene>
    <name evidence="7" type="ordered locus">Acid_1178</name>
</gene>
<feature type="binding site" evidence="6">
    <location>
        <position position="40"/>
    </location>
    <ligand>
        <name>Fe cation</name>
        <dbReference type="ChEBI" id="CHEBI:24875"/>
        <label>1</label>
    </ligand>
</feature>
<dbReference type="GO" id="GO:0004113">
    <property type="term" value="F:2',3'-cyclic-nucleotide 3'-phosphodiesterase activity"/>
    <property type="evidence" value="ECO:0007669"/>
    <property type="project" value="TreeGrafter"/>
</dbReference>
<dbReference type="Pfam" id="PF13277">
    <property type="entry name" value="YmdB"/>
    <property type="match status" value="1"/>
</dbReference>
<dbReference type="InterPro" id="IPR005235">
    <property type="entry name" value="YmdB-like"/>
</dbReference>
<evidence type="ECO:0000256" key="3">
    <source>
        <dbReference type="ARBA" id="ARBA00023004"/>
    </source>
</evidence>
<dbReference type="AlphaFoldDB" id="Q029V4"/>
<keyword evidence="3" id="KW-0408">Iron</keyword>
<keyword evidence="2" id="KW-0378">Hydrolase</keyword>
<comment type="similarity">
    <text evidence="4">Belongs to the YmdB-like family.</text>
</comment>
<dbReference type="EMBL" id="CP000473">
    <property type="protein sequence ID" value="ABJ82172.1"/>
    <property type="molecule type" value="Genomic_DNA"/>
</dbReference>
<dbReference type="OrthoDB" id="9801109at2"/>
<dbReference type="PIRSF" id="PIRSF004789">
    <property type="entry name" value="DR1281"/>
    <property type="match status" value="1"/>
</dbReference>
<sequence>MNILFIGDIFGSPGRRIVADHVEDIIQANSIDLAIANAENAAGGFGITPSIAEDLFGMGIDVLTSGNHVWDKRELYDYLNRQPRLLRPANYPEAPGSGLVTVRSRGGVECAVMNLQGRTYMPSTDCPFRKADSLLSQIDPAVKVKFVDFHAEVTSEKMALGWYLDGRVSAVVGTHTHVPTADTRILAGGTAYQTDCGMTGPYQSVIGVDTPTILQRFLTSLPVRMEAARHGAELHAVIVDVDEATGKARAVRRHAINGD</sequence>
<feature type="binding site" evidence="6">
    <location>
        <position position="177"/>
    </location>
    <ligand>
        <name>Fe cation</name>
        <dbReference type="ChEBI" id="CHEBI:24875"/>
        <label>1</label>
    </ligand>
</feature>
<keyword evidence="1 6" id="KW-0479">Metal-binding</keyword>
<evidence type="ECO:0000256" key="1">
    <source>
        <dbReference type="ARBA" id="ARBA00022723"/>
    </source>
</evidence>
<evidence type="ECO:0000256" key="6">
    <source>
        <dbReference type="PIRSR" id="PIRSR004789-51"/>
    </source>
</evidence>
<organism evidence="7">
    <name type="scientific">Solibacter usitatus (strain Ellin6076)</name>
    <dbReference type="NCBI Taxonomy" id="234267"/>
    <lineage>
        <taxon>Bacteria</taxon>
        <taxon>Pseudomonadati</taxon>
        <taxon>Acidobacteriota</taxon>
        <taxon>Terriglobia</taxon>
        <taxon>Bryobacterales</taxon>
        <taxon>Solibacteraceae</taxon>
        <taxon>Candidatus Solibacter</taxon>
    </lineage>
</organism>
<evidence type="ECO:0000256" key="5">
    <source>
        <dbReference type="PIRSR" id="PIRSR004789-50"/>
    </source>
</evidence>
<dbReference type="PANTHER" id="PTHR36303">
    <property type="entry name" value="2',3'-CYCLIC-NUCLEOTIDE 2'-PHOSPHODIESTERASE"/>
    <property type="match status" value="1"/>
</dbReference>
<dbReference type="GO" id="GO:0046872">
    <property type="term" value="F:metal ion binding"/>
    <property type="evidence" value="ECO:0007669"/>
    <property type="project" value="UniProtKB-KW"/>
</dbReference>
<feature type="binding site" evidence="6">
    <location>
        <position position="150"/>
    </location>
    <ligand>
        <name>Fe cation</name>
        <dbReference type="ChEBI" id="CHEBI:24875"/>
        <label>2</label>
    </ligand>
</feature>
<proteinExistence type="inferred from homology"/>
<feature type="binding site" evidence="6">
    <location>
        <position position="39"/>
    </location>
    <ligand>
        <name>Fe cation</name>
        <dbReference type="ChEBI" id="CHEBI:24875"/>
        <label>2</label>
    </ligand>
</feature>
<feature type="binding site" evidence="6">
    <location>
        <position position="39"/>
    </location>
    <ligand>
        <name>Fe cation</name>
        <dbReference type="ChEBI" id="CHEBI:24875"/>
        <label>1</label>
    </ligand>
</feature>
<name>Q029V4_SOLUE</name>
<dbReference type="KEGG" id="sus:Acid_1178"/>
<dbReference type="STRING" id="234267.Acid_1178"/>
<dbReference type="FunFam" id="3.60.21.10:FF:000016">
    <property type="entry name" value="Putative metallophosphoesterase"/>
    <property type="match status" value="1"/>
</dbReference>
<feature type="binding site" evidence="6">
    <location>
        <position position="67"/>
    </location>
    <ligand>
        <name>Fe cation</name>
        <dbReference type="ChEBI" id="CHEBI:24875"/>
        <label>2</label>
    </ligand>
</feature>
<dbReference type="HOGENOM" id="CLU_068238_0_0_0"/>
<dbReference type="Gene3D" id="3.60.21.10">
    <property type="match status" value="1"/>
</dbReference>
<dbReference type="InterPro" id="IPR029052">
    <property type="entry name" value="Metallo-depent_PP-like"/>
</dbReference>
<accession>Q029V4</accession>
<evidence type="ECO:0000313" key="7">
    <source>
        <dbReference type="EMBL" id="ABJ82172.1"/>
    </source>
</evidence>
<feature type="active site" description="Proton donor" evidence="5">
    <location>
        <position position="68"/>
    </location>
</feature>
<protein>
    <submittedName>
        <fullName evidence="7">Metallophosphoesterase</fullName>
    </submittedName>
</protein>
<feature type="binding site" evidence="6">
    <location>
        <position position="8"/>
    </location>
    <ligand>
        <name>Fe cation</name>
        <dbReference type="ChEBI" id="CHEBI:24875"/>
        <label>1</label>
    </ligand>
</feature>
<dbReference type="eggNOG" id="COG1692">
    <property type="taxonomic scope" value="Bacteria"/>
</dbReference>
<dbReference type="PANTHER" id="PTHR36303:SF1">
    <property type="entry name" value="2',3'-CYCLIC-NUCLEOTIDE 2'-PHOSPHODIESTERASE"/>
    <property type="match status" value="1"/>
</dbReference>